<dbReference type="PROSITE" id="PS51257">
    <property type="entry name" value="PROKAR_LIPOPROTEIN"/>
    <property type="match status" value="1"/>
</dbReference>
<proteinExistence type="predicted"/>
<dbReference type="EMBL" id="BSFD01000009">
    <property type="protein sequence ID" value="GLK49456.1"/>
    <property type="molecule type" value="Genomic_DNA"/>
</dbReference>
<reference evidence="2" key="1">
    <citation type="journal article" date="2014" name="Int. J. Syst. Evol. Microbiol.">
        <title>Complete genome of a new Firmicutes species belonging to the dominant human colonic microbiota ('Ruminococcus bicirculans') reveals two chromosomes and a selective capacity to utilize plant glucans.</title>
        <authorList>
            <consortium name="NISC Comparative Sequencing Program"/>
            <person name="Wegmann U."/>
            <person name="Louis P."/>
            <person name="Goesmann A."/>
            <person name="Henrissat B."/>
            <person name="Duncan S.H."/>
            <person name="Flint H.J."/>
        </authorList>
    </citation>
    <scope>NUCLEOTIDE SEQUENCE</scope>
    <source>
        <strain evidence="2">VKM B-1499</strain>
    </source>
</reference>
<accession>A0ABQ5TAU5</accession>
<organism evidence="2 3">
    <name type="scientific">Brevundimonas intermedia</name>
    <dbReference type="NCBI Taxonomy" id="74315"/>
    <lineage>
        <taxon>Bacteria</taxon>
        <taxon>Pseudomonadati</taxon>
        <taxon>Pseudomonadota</taxon>
        <taxon>Alphaproteobacteria</taxon>
        <taxon>Caulobacterales</taxon>
        <taxon>Caulobacteraceae</taxon>
        <taxon>Brevundimonas</taxon>
    </lineage>
</organism>
<comment type="caution">
    <text evidence="2">The sequence shown here is derived from an EMBL/GenBank/DDBJ whole genome shotgun (WGS) entry which is preliminary data.</text>
</comment>
<dbReference type="Proteomes" id="UP001143509">
    <property type="component" value="Unassembled WGS sequence"/>
</dbReference>
<evidence type="ECO:0000313" key="2">
    <source>
        <dbReference type="EMBL" id="GLK49456.1"/>
    </source>
</evidence>
<feature type="chain" id="PRO_5047050454" description="Lipoprotein" evidence="1">
    <location>
        <begin position="20"/>
        <end position="206"/>
    </location>
</feature>
<dbReference type="RefSeq" id="WP_271165651.1">
    <property type="nucleotide sequence ID" value="NZ_BSFD01000009.1"/>
</dbReference>
<evidence type="ECO:0000256" key="1">
    <source>
        <dbReference type="SAM" id="SignalP"/>
    </source>
</evidence>
<sequence>MRRLQAISLGLSLAASGIAACSPGDRNAARDDAADPVPAAAAAVPAQSEQDKAIIAATPQISLTEAQRAEYRSVALNYLNDAAKELAKGFSPVGGVEDSVNAMQPTEVHPWRLTLKRGETYRILAACDNECSDLDLELLDSAGKIIERDTLPDSAPVINIRPTADGVFTARVVMKTCTLAPCYAAARLYHQTGPVPDDDAPPPATA</sequence>
<keyword evidence="1" id="KW-0732">Signal</keyword>
<gene>
    <name evidence="2" type="ORF">GCM10017620_24290</name>
</gene>
<keyword evidence="3" id="KW-1185">Reference proteome</keyword>
<reference evidence="2" key="2">
    <citation type="submission" date="2023-01" db="EMBL/GenBank/DDBJ databases">
        <authorList>
            <person name="Sun Q."/>
            <person name="Evtushenko L."/>
        </authorList>
    </citation>
    <scope>NUCLEOTIDE SEQUENCE</scope>
    <source>
        <strain evidence="2">VKM B-1499</strain>
    </source>
</reference>
<name>A0ABQ5TAU5_9CAUL</name>
<evidence type="ECO:0000313" key="3">
    <source>
        <dbReference type="Proteomes" id="UP001143509"/>
    </source>
</evidence>
<evidence type="ECO:0008006" key="4">
    <source>
        <dbReference type="Google" id="ProtNLM"/>
    </source>
</evidence>
<protein>
    <recommendedName>
        <fullName evidence="4">Lipoprotein</fullName>
    </recommendedName>
</protein>
<feature type="signal peptide" evidence="1">
    <location>
        <begin position="1"/>
        <end position="19"/>
    </location>
</feature>